<accession>A0A8S3U9D7</accession>
<proteinExistence type="predicted"/>
<dbReference type="AlphaFoldDB" id="A0A8S3U9D7"/>
<organism evidence="1 2">
    <name type="scientific">Mytilus edulis</name>
    <name type="common">Blue mussel</name>
    <dbReference type="NCBI Taxonomy" id="6550"/>
    <lineage>
        <taxon>Eukaryota</taxon>
        <taxon>Metazoa</taxon>
        <taxon>Spiralia</taxon>
        <taxon>Lophotrochozoa</taxon>
        <taxon>Mollusca</taxon>
        <taxon>Bivalvia</taxon>
        <taxon>Autobranchia</taxon>
        <taxon>Pteriomorphia</taxon>
        <taxon>Mytilida</taxon>
        <taxon>Mytiloidea</taxon>
        <taxon>Mytilidae</taxon>
        <taxon>Mytilinae</taxon>
        <taxon>Mytilus</taxon>
    </lineage>
</organism>
<evidence type="ECO:0000313" key="2">
    <source>
        <dbReference type="Proteomes" id="UP000683360"/>
    </source>
</evidence>
<reference evidence="1" key="1">
    <citation type="submission" date="2021-03" db="EMBL/GenBank/DDBJ databases">
        <authorList>
            <person name="Bekaert M."/>
        </authorList>
    </citation>
    <scope>NUCLEOTIDE SEQUENCE</scope>
</reference>
<sequence length="161" mass="18932">MNLNSLYNISKNIGPYLEGISPFFDIVMAFVQVDSDILAFMKDMMKNIDHRLDQIDNRFNDIERLIKWNVVQINFGQIEQRMQRHGSVTLPIVVELRQFNEKYYWRTGLLSRRTLHGADKHFAMVREGHINYRKHGRNLIEASVDKSPFMMIIQSEAGNET</sequence>
<comment type="caution">
    <text evidence="1">The sequence shown here is derived from an EMBL/GenBank/DDBJ whole genome shotgun (WGS) entry which is preliminary data.</text>
</comment>
<name>A0A8S3U9D7_MYTED</name>
<dbReference type="EMBL" id="CAJPWZ010002657">
    <property type="protein sequence ID" value="CAG2242361.1"/>
    <property type="molecule type" value="Genomic_DNA"/>
</dbReference>
<gene>
    <name evidence="1" type="ORF">MEDL_54544</name>
</gene>
<dbReference type="Proteomes" id="UP000683360">
    <property type="component" value="Unassembled WGS sequence"/>
</dbReference>
<protein>
    <submittedName>
        <fullName evidence="1">Uncharacterized protein</fullName>
    </submittedName>
</protein>
<keyword evidence="2" id="KW-1185">Reference proteome</keyword>
<evidence type="ECO:0000313" key="1">
    <source>
        <dbReference type="EMBL" id="CAG2242361.1"/>
    </source>
</evidence>